<feature type="domain" description="Lcl C-terminal" evidence="1">
    <location>
        <begin position="28"/>
        <end position="140"/>
    </location>
</feature>
<dbReference type="InterPro" id="IPR011460">
    <property type="entry name" value="Lcl_C"/>
</dbReference>
<protein>
    <submittedName>
        <fullName evidence="2">DUF1566 domain-containing protein</fullName>
    </submittedName>
</protein>
<reference evidence="2 3" key="1">
    <citation type="submission" date="2019-08" db="EMBL/GenBank/DDBJ databases">
        <title>Complete genome sequence of Arcobacter acticola.</title>
        <authorList>
            <person name="Miller W."/>
        </authorList>
    </citation>
    <scope>NUCLEOTIDE SEQUENCE [LARGE SCALE GENOMIC DNA]</scope>
    <source>
        <strain evidence="2 3">KCTC 52212</strain>
    </source>
</reference>
<dbReference type="Proteomes" id="UP000503483">
    <property type="component" value="Chromosome"/>
</dbReference>
<evidence type="ECO:0000313" key="2">
    <source>
        <dbReference type="EMBL" id="QKE29217.1"/>
    </source>
</evidence>
<keyword evidence="3" id="KW-1185">Reference proteome</keyword>
<dbReference type="AlphaFoldDB" id="A0A6M8EXF8"/>
<dbReference type="PANTHER" id="PTHR35812">
    <property type="entry name" value="LIPOPROTEIN"/>
    <property type="match status" value="1"/>
</dbReference>
<gene>
    <name evidence="2" type="ORF">AACT_2087</name>
</gene>
<name>A0A6M8EXF8_9BACT</name>
<dbReference type="KEGG" id="paco:AACT_2087"/>
<dbReference type="PANTHER" id="PTHR35812:SF1">
    <property type="entry name" value="LIPOPROTEIN"/>
    <property type="match status" value="1"/>
</dbReference>
<evidence type="ECO:0000313" key="3">
    <source>
        <dbReference type="Proteomes" id="UP000503483"/>
    </source>
</evidence>
<dbReference type="EMBL" id="CP042652">
    <property type="protein sequence ID" value="QKE29217.1"/>
    <property type="molecule type" value="Genomic_DNA"/>
</dbReference>
<proteinExistence type="predicted"/>
<organism evidence="2 3">
    <name type="scientific">Arcobacter acticola</name>
    <dbReference type="NCBI Taxonomy" id="1849015"/>
    <lineage>
        <taxon>Bacteria</taxon>
        <taxon>Pseudomonadati</taxon>
        <taxon>Campylobacterota</taxon>
        <taxon>Epsilonproteobacteria</taxon>
        <taxon>Campylobacterales</taxon>
        <taxon>Arcobacteraceae</taxon>
        <taxon>Arcobacter</taxon>
    </lineage>
</organism>
<dbReference type="Pfam" id="PF07603">
    <property type="entry name" value="Lcl_C"/>
    <property type="match status" value="1"/>
</dbReference>
<evidence type="ECO:0000259" key="1">
    <source>
        <dbReference type="Pfam" id="PF07603"/>
    </source>
</evidence>
<dbReference type="RefSeq" id="WP_172126776.1">
    <property type="nucleotide sequence ID" value="NZ_CP042652.1"/>
</dbReference>
<accession>A0A6M8EXF8</accession>
<sequence>MKILNALIFMSILTYSNAQMIKESEFILKDSKTNLLWQDTKEGTVIKRDFLEAQNYCQNLELDGYKNWQMPNFLELFSIVDTKSYNPTLPKEFKYFVSDNYWSSKTFGHGASGEAFVVNFLSGAFNRELMVDKFYIRCVKDLNK</sequence>